<dbReference type="AlphaFoldDB" id="A0A975BUU4"/>
<dbReference type="Proteomes" id="UP000663722">
    <property type="component" value="Chromosome"/>
</dbReference>
<gene>
    <name evidence="1" type="ORF">dnm_077560</name>
</gene>
<reference evidence="1" key="1">
    <citation type="journal article" date="2021" name="Microb. Physiol.">
        <title>Proteogenomic Insights into the Physiology of Marine, Sulfate-Reducing, Filamentous Desulfonema limicola and Desulfonema magnum.</title>
        <authorList>
            <person name="Schnaars V."/>
            <person name="Wohlbrand L."/>
            <person name="Scheve S."/>
            <person name="Hinrichs C."/>
            <person name="Reinhardt R."/>
            <person name="Rabus R."/>
        </authorList>
    </citation>
    <scope>NUCLEOTIDE SEQUENCE</scope>
    <source>
        <strain evidence="1">4be13</strain>
    </source>
</reference>
<dbReference type="KEGG" id="dmm:dnm_077560"/>
<keyword evidence="2" id="KW-1185">Reference proteome</keyword>
<name>A0A975BUU4_9BACT</name>
<evidence type="ECO:0000313" key="1">
    <source>
        <dbReference type="EMBL" id="QTA91683.1"/>
    </source>
</evidence>
<accession>A0A975BUU4</accession>
<sequence length="66" mass="7524">MTGLAQKQKEKNFNIEIYVNGCNSSVALKMFRRTGKFGISASDFPTQERAGARFIPVDYHLRTNIR</sequence>
<dbReference type="EMBL" id="CP061800">
    <property type="protein sequence ID" value="QTA91683.1"/>
    <property type="molecule type" value="Genomic_DNA"/>
</dbReference>
<protein>
    <submittedName>
        <fullName evidence="1">Uncharacterized protein</fullName>
    </submittedName>
</protein>
<proteinExistence type="predicted"/>
<organism evidence="1 2">
    <name type="scientific">Desulfonema magnum</name>
    <dbReference type="NCBI Taxonomy" id="45655"/>
    <lineage>
        <taxon>Bacteria</taxon>
        <taxon>Pseudomonadati</taxon>
        <taxon>Thermodesulfobacteriota</taxon>
        <taxon>Desulfobacteria</taxon>
        <taxon>Desulfobacterales</taxon>
        <taxon>Desulfococcaceae</taxon>
        <taxon>Desulfonema</taxon>
    </lineage>
</organism>
<evidence type="ECO:0000313" key="2">
    <source>
        <dbReference type="Proteomes" id="UP000663722"/>
    </source>
</evidence>